<dbReference type="Proteomes" id="UP000734854">
    <property type="component" value="Unassembled WGS sequence"/>
</dbReference>
<gene>
    <name evidence="9" type="ORF">ZIOFF_074674</name>
</gene>
<sequence>MERQGSSGEDERQQRRKERGKVLELELLGKLGAIKAEPVSPEPAPRVFSCKYCPKTYSSPQALGGHQNAHRRERNFAMRGAATEFLQYAGRRLDVPVRSVIHMPYLGAPATSAAACRWAVVQAPQRIFAVQLCSVERSAGTSGAGC</sequence>
<dbReference type="GO" id="GO:0005634">
    <property type="term" value="C:nucleus"/>
    <property type="evidence" value="ECO:0007669"/>
    <property type="project" value="UniProtKB-SubCell"/>
</dbReference>
<reference evidence="9 10" key="1">
    <citation type="submission" date="2020-08" db="EMBL/GenBank/DDBJ databases">
        <title>Plant Genome Project.</title>
        <authorList>
            <person name="Zhang R.-G."/>
        </authorList>
    </citation>
    <scope>NUCLEOTIDE SEQUENCE [LARGE SCALE GENOMIC DNA]</scope>
    <source>
        <tissue evidence="9">Rhizome</tissue>
    </source>
</reference>
<evidence type="ECO:0000256" key="2">
    <source>
        <dbReference type="ARBA" id="ARBA00022723"/>
    </source>
</evidence>
<dbReference type="InterPro" id="IPR036236">
    <property type="entry name" value="Znf_C2H2_sf"/>
</dbReference>
<evidence type="ECO:0000259" key="8">
    <source>
        <dbReference type="PROSITE" id="PS50157"/>
    </source>
</evidence>
<evidence type="ECO:0000313" key="10">
    <source>
        <dbReference type="Proteomes" id="UP000734854"/>
    </source>
</evidence>
<keyword evidence="4" id="KW-0862">Zinc</keyword>
<keyword evidence="5" id="KW-0539">Nucleus</keyword>
<evidence type="ECO:0000256" key="3">
    <source>
        <dbReference type="ARBA" id="ARBA00022771"/>
    </source>
</evidence>
<dbReference type="EMBL" id="JACMSC010000042">
    <property type="protein sequence ID" value="KAG6467483.1"/>
    <property type="molecule type" value="Genomic_DNA"/>
</dbReference>
<name>A0A8J5BWD7_ZINOF</name>
<organism evidence="9 10">
    <name type="scientific">Zingiber officinale</name>
    <name type="common">Ginger</name>
    <name type="synonym">Amomum zingiber</name>
    <dbReference type="NCBI Taxonomy" id="94328"/>
    <lineage>
        <taxon>Eukaryota</taxon>
        <taxon>Viridiplantae</taxon>
        <taxon>Streptophyta</taxon>
        <taxon>Embryophyta</taxon>
        <taxon>Tracheophyta</taxon>
        <taxon>Spermatophyta</taxon>
        <taxon>Magnoliopsida</taxon>
        <taxon>Liliopsida</taxon>
        <taxon>Zingiberales</taxon>
        <taxon>Zingiberaceae</taxon>
        <taxon>Zingiber</taxon>
    </lineage>
</organism>
<dbReference type="GO" id="GO:0008270">
    <property type="term" value="F:zinc ion binding"/>
    <property type="evidence" value="ECO:0007669"/>
    <property type="project" value="UniProtKB-KW"/>
</dbReference>
<dbReference type="PROSITE" id="PS50157">
    <property type="entry name" value="ZINC_FINGER_C2H2_2"/>
    <property type="match status" value="1"/>
</dbReference>
<evidence type="ECO:0000256" key="4">
    <source>
        <dbReference type="ARBA" id="ARBA00022833"/>
    </source>
</evidence>
<dbReference type="SUPFAM" id="SSF57667">
    <property type="entry name" value="beta-beta-alpha zinc fingers"/>
    <property type="match status" value="1"/>
</dbReference>
<comment type="subcellular location">
    <subcellularLocation>
        <location evidence="1">Nucleus</location>
    </subcellularLocation>
</comment>
<keyword evidence="10" id="KW-1185">Reference proteome</keyword>
<evidence type="ECO:0000256" key="1">
    <source>
        <dbReference type="ARBA" id="ARBA00004123"/>
    </source>
</evidence>
<dbReference type="PROSITE" id="PS00028">
    <property type="entry name" value="ZINC_FINGER_C2H2_1"/>
    <property type="match status" value="1"/>
</dbReference>
<evidence type="ECO:0000256" key="6">
    <source>
        <dbReference type="PROSITE-ProRule" id="PRU00042"/>
    </source>
</evidence>
<dbReference type="PANTHER" id="PTHR47287:SF15">
    <property type="entry name" value="ZINC FINGER PROTEIN 3-LIKE"/>
    <property type="match status" value="1"/>
</dbReference>
<comment type="caution">
    <text evidence="9">The sequence shown here is derived from an EMBL/GenBank/DDBJ whole genome shotgun (WGS) entry which is preliminary data.</text>
</comment>
<evidence type="ECO:0000256" key="7">
    <source>
        <dbReference type="SAM" id="MobiDB-lite"/>
    </source>
</evidence>
<accession>A0A8J5BWD7</accession>
<dbReference type="GO" id="GO:0009788">
    <property type="term" value="P:negative regulation of abscisic acid-activated signaling pathway"/>
    <property type="evidence" value="ECO:0007669"/>
    <property type="project" value="InterPro"/>
</dbReference>
<keyword evidence="3 6" id="KW-0863">Zinc-finger</keyword>
<dbReference type="InterPro" id="IPR044246">
    <property type="entry name" value="ZFP3-like"/>
</dbReference>
<dbReference type="Pfam" id="PF13912">
    <property type="entry name" value="zf-C2H2_6"/>
    <property type="match status" value="1"/>
</dbReference>
<keyword evidence="2" id="KW-0479">Metal-binding</keyword>
<proteinExistence type="predicted"/>
<feature type="domain" description="C2H2-type" evidence="8">
    <location>
        <begin position="48"/>
        <end position="75"/>
    </location>
</feature>
<dbReference type="PANTHER" id="PTHR47287">
    <property type="entry name" value="C2H2 AND C2HC ZINC FINGERS SUPERFAMILY PROTEIN"/>
    <property type="match status" value="1"/>
</dbReference>
<evidence type="ECO:0000313" key="9">
    <source>
        <dbReference type="EMBL" id="KAG6467483.1"/>
    </source>
</evidence>
<dbReference type="AlphaFoldDB" id="A0A8J5BWD7"/>
<feature type="region of interest" description="Disordered" evidence="7">
    <location>
        <begin position="1"/>
        <end position="21"/>
    </location>
</feature>
<dbReference type="InterPro" id="IPR013087">
    <property type="entry name" value="Znf_C2H2_type"/>
</dbReference>
<protein>
    <recommendedName>
        <fullName evidence="8">C2H2-type domain-containing protein</fullName>
    </recommendedName>
</protein>
<feature type="compositionally biased region" description="Basic and acidic residues" evidence="7">
    <location>
        <begin position="1"/>
        <end position="13"/>
    </location>
</feature>
<evidence type="ECO:0000256" key="5">
    <source>
        <dbReference type="ARBA" id="ARBA00023242"/>
    </source>
</evidence>